<dbReference type="Gene3D" id="2.60.40.150">
    <property type="entry name" value="C2 domain"/>
    <property type="match status" value="1"/>
</dbReference>
<proteinExistence type="predicted"/>
<dbReference type="GO" id="GO:0005886">
    <property type="term" value="C:plasma membrane"/>
    <property type="evidence" value="ECO:0007669"/>
    <property type="project" value="TreeGrafter"/>
</dbReference>
<reference evidence="2 3" key="1">
    <citation type="submission" date="2022-01" db="EMBL/GenBank/DDBJ databases">
        <title>A chromosome-scale genome assembly of the false clownfish, Amphiprion ocellaris.</title>
        <authorList>
            <person name="Ryu T."/>
        </authorList>
    </citation>
    <scope>NUCLEOTIDE SEQUENCE [LARGE SCALE GENOMIC DNA]</scope>
</reference>
<dbReference type="PROSITE" id="PS50004">
    <property type="entry name" value="C2"/>
    <property type="match status" value="1"/>
</dbReference>
<dbReference type="InterPro" id="IPR036034">
    <property type="entry name" value="PDZ_sf"/>
</dbReference>
<accession>A0AAQ6A4D3</accession>
<dbReference type="Gene3D" id="2.30.42.10">
    <property type="match status" value="1"/>
</dbReference>
<feature type="domain" description="C2" evidence="1">
    <location>
        <begin position="25"/>
        <end position="144"/>
    </location>
</feature>
<dbReference type="SMART" id="SM00239">
    <property type="entry name" value="C2"/>
    <property type="match status" value="1"/>
</dbReference>
<dbReference type="Pfam" id="PF00168">
    <property type="entry name" value="C2"/>
    <property type="match status" value="1"/>
</dbReference>
<dbReference type="AlphaFoldDB" id="A0AAQ6A4D3"/>
<dbReference type="PANTHER" id="PTHR46848">
    <property type="entry name" value="REGULATOR OF G-PROTEIN SIGNALING 3"/>
    <property type="match status" value="1"/>
</dbReference>
<dbReference type="Ensembl" id="ENSAOCT00000051246.1">
    <property type="protein sequence ID" value="ENSAOCP00000071927.1"/>
    <property type="gene ID" value="ENSAOCG00000030915.1"/>
</dbReference>
<evidence type="ECO:0000313" key="3">
    <source>
        <dbReference type="Proteomes" id="UP001501940"/>
    </source>
</evidence>
<dbReference type="SUPFAM" id="SSF49562">
    <property type="entry name" value="C2 domain (Calcium/lipid-binding domain, CaLB)"/>
    <property type="match status" value="1"/>
</dbReference>
<organism evidence="2 3">
    <name type="scientific">Amphiprion ocellaris</name>
    <name type="common">Clown anemonefish</name>
    <dbReference type="NCBI Taxonomy" id="80972"/>
    <lineage>
        <taxon>Eukaryota</taxon>
        <taxon>Metazoa</taxon>
        <taxon>Chordata</taxon>
        <taxon>Craniata</taxon>
        <taxon>Vertebrata</taxon>
        <taxon>Euteleostomi</taxon>
        <taxon>Actinopterygii</taxon>
        <taxon>Neopterygii</taxon>
        <taxon>Teleostei</taxon>
        <taxon>Neoteleostei</taxon>
        <taxon>Acanthomorphata</taxon>
        <taxon>Ovalentaria</taxon>
        <taxon>Pomacentridae</taxon>
        <taxon>Amphiprion</taxon>
    </lineage>
</organism>
<dbReference type="InterPro" id="IPR000008">
    <property type="entry name" value="C2_dom"/>
</dbReference>
<keyword evidence="3" id="KW-1185">Reference proteome</keyword>
<reference evidence="2" key="2">
    <citation type="submission" date="2025-08" db="UniProtKB">
        <authorList>
            <consortium name="Ensembl"/>
        </authorList>
    </citation>
    <scope>IDENTIFICATION</scope>
</reference>
<evidence type="ECO:0000313" key="2">
    <source>
        <dbReference type="Ensembl" id="ENSAOCP00000071927.1"/>
    </source>
</evidence>
<protein>
    <recommendedName>
        <fullName evidence="1">C2 domain-containing protein</fullName>
    </recommendedName>
</protein>
<name>A0AAQ6A4D3_AMPOC</name>
<dbReference type="Proteomes" id="UP001501940">
    <property type="component" value="Chromosome 17"/>
</dbReference>
<dbReference type="GO" id="GO:0005634">
    <property type="term" value="C:nucleus"/>
    <property type="evidence" value="ECO:0007669"/>
    <property type="project" value="TreeGrafter"/>
</dbReference>
<evidence type="ECO:0000259" key="1">
    <source>
        <dbReference type="PROSITE" id="PS50004"/>
    </source>
</evidence>
<dbReference type="InterPro" id="IPR035892">
    <property type="entry name" value="C2_domain_sf"/>
</dbReference>
<dbReference type="PANTHER" id="PTHR46848:SF1">
    <property type="entry name" value="REGULATOR OF G-PROTEIN SIGNALING 3"/>
    <property type="match status" value="1"/>
</dbReference>
<sequence>MTCLRVSPRKPPANSPEAPSFLLSTHGQLKLSIIQEHEVLAVSVLEARGFLTECQEPCDSYVKVGMFPDSDPPERQKSPMVPHCRNPIFLHTFYFVVSEGDLHKRMLFTVWNSNSTTRMSVLLGCMSFSVRSLMDPEKEVRGWYYLLGEELGTKKHLKVPTQHNHHSIEAVLSNHGAAPETNRPENMQCLTVTILRGKDGYGFTICSDSPVRVQAVDP</sequence>
<reference evidence="2" key="3">
    <citation type="submission" date="2025-09" db="UniProtKB">
        <authorList>
            <consortium name="Ensembl"/>
        </authorList>
    </citation>
    <scope>IDENTIFICATION</scope>
</reference>
<dbReference type="GeneTree" id="ENSGT01120000272488"/>